<keyword evidence="2" id="KW-0430">Lectin</keyword>
<gene>
    <name evidence="5" type="ORF">TAV2_LOCUS9073</name>
</gene>
<dbReference type="CDD" id="cd09612">
    <property type="entry name" value="Jacalin"/>
    <property type="match status" value="1"/>
</dbReference>
<dbReference type="PANTHER" id="PTHR47293">
    <property type="entry name" value="JACALIN-RELATED LECTIN 3"/>
    <property type="match status" value="1"/>
</dbReference>
<proteinExistence type="inferred from homology"/>
<sequence length="439" mass="49489">MTQKLEAEGKKYPESQYKWDDGSDHDGVTKIYVRGDREGIQFIKFEYVGNGQLRDESFHGFSNEGFTQMFEIDHLKGEYLVSVEGYHNSEVIQGLQFKTNLKPWTARKLLGFTDLLSRTLTHLEHMLQALLQLKWKQMGEREARSGMMEPTIKALTKIHIRITSKGIKNIQFDYVDKNGHTKALVHGSSTAGGNPLEPFEINHSDSEYLPSVDGYYNETSGVIQALQFKTNMKTSEMMGVGKDDDDDDDDDEETSTKFSIGCNGNKIIGFHGYAEKKLYSLGAYFTTLPLTKLEYQDCTKGSLYDNGNTGYLWDDGTFQGVRKFVLDYPDEFLTSVKGTSTVAYNQVSKHQKRGPLRHLEMSFVAVLLNSSLKEKAVLLLGSMVGLSMMFFMLLEHISFRSLLLNAHDGEKLVEQGGDGGLDESFEPTSIVFLDRGLEP</sequence>
<reference evidence="5 6" key="1">
    <citation type="submission" date="2022-03" db="EMBL/GenBank/DDBJ databases">
        <authorList>
            <person name="Nunn A."/>
            <person name="Chopra R."/>
            <person name="Nunn A."/>
            <person name="Contreras Garrido A."/>
        </authorList>
    </citation>
    <scope>NUCLEOTIDE SEQUENCE [LARGE SCALE GENOMIC DNA]</scope>
</reference>
<evidence type="ECO:0000313" key="5">
    <source>
        <dbReference type="EMBL" id="CAH2052524.1"/>
    </source>
</evidence>
<dbReference type="InterPro" id="IPR001229">
    <property type="entry name" value="Jacalin-like_lectin_dom"/>
</dbReference>
<feature type="domain" description="Jacalin-type lectin" evidence="4">
    <location>
        <begin position="2"/>
        <end position="287"/>
    </location>
</feature>
<keyword evidence="3" id="KW-0677">Repeat</keyword>
<feature type="non-terminal residue" evidence="5">
    <location>
        <position position="1"/>
    </location>
</feature>
<comment type="similarity">
    <text evidence="1">Belongs to the jacalin lectin family.</text>
</comment>
<organism evidence="5 6">
    <name type="scientific">Thlaspi arvense</name>
    <name type="common">Field penny-cress</name>
    <dbReference type="NCBI Taxonomy" id="13288"/>
    <lineage>
        <taxon>Eukaryota</taxon>
        <taxon>Viridiplantae</taxon>
        <taxon>Streptophyta</taxon>
        <taxon>Embryophyta</taxon>
        <taxon>Tracheophyta</taxon>
        <taxon>Spermatophyta</taxon>
        <taxon>Magnoliopsida</taxon>
        <taxon>eudicotyledons</taxon>
        <taxon>Gunneridae</taxon>
        <taxon>Pentapetalae</taxon>
        <taxon>rosids</taxon>
        <taxon>malvids</taxon>
        <taxon>Brassicales</taxon>
        <taxon>Brassicaceae</taxon>
        <taxon>Thlaspideae</taxon>
        <taxon>Thlaspi</taxon>
    </lineage>
</organism>
<evidence type="ECO:0000256" key="1">
    <source>
        <dbReference type="ARBA" id="ARBA00006568"/>
    </source>
</evidence>
<keyword evidence="6" id="KW-1185">Reference proteome</keyword>
<evidence type="ECO:0000313" key="6">
    <source>
        <dbReference type="Proteomes" id="UP000836841"/>
    </source>
</evidence>
<dbReference type="EMBL" id="OU466859">
    <property type="protein sequence ID" value="CAH2052524.1"/>
    <property type="molecule type" value="Genomic_DNA"/>
</dbReference>
<dbReference type="InterPro" id="IPR033734">
    <property type="entry name" value="Jacalin-like_lectin_dom_plant"/>
</dbReference>
<dbReference type="Pfam" id="PF01419">
    <property type="entry name" value="Jacalin"/>
    <property type="match status" value="2"/>
</dbReference>
<dbReference type="InterPro" id="IPR036404">
    <property type="entry name" value="Jacalin-like_lectin_dom_sf"/>
</dbReference>
<evidence type="ECO:0000259" key="4">
    <source>
        <dbReference type="PROSITE" id="PS51752"/>
    </source>
</evidence>
<protein>
    <recommendedName>
        <fullName evidence="4">Jacalin-type lectin domain-containing protein</fullName>
    </recommendedName>
</protein>
<dbReference type="AlphaFoldDB" id="A0AAU9S0I9"/>
<evidence type="ECO:0000256" key="3">
    <source>
        <dbReference type="ARBA" id="ARBA00022737"/>
    </source>
</evidence>
<evidence type="ECO:0000256" key="2">
    <source>
        <dbReference type="ARBA" id="ARBA00022734"/>
    </source>
</evidence>
<dbReference type="PANTHER" id="PTHR47293:SF11">
    <property type="entry name" value="JACALIN-RELATED LECTIN 12-RELATED"/>
    <property type="match status" value="1"/>
</dbReference>
<dbReference type="SMART" id="SM00915">
    <property type="entry name" value="Jacalin"/>
    <property type="match status" value="2"/>
</dbReference>
<dbReference type="Proteomes" id="UP000836841">
    <property type="component" value="Chromosome 3"/>
</dbReference>
<dbReference type="SUPFAM" id="SSF51101">
    <property type="entry name" value="Mannose-binding lectins"/>
    <property type="match status" value="2"/>
</dbReference>
<dbReference type="PROSITE" id="PS51752">
    <property type="entry name" value="JACALIN_LECTIN"/>
    <property type="match status" value="1"/>
</dbReference>
<accession>A0AAU9S0I9</accession>
<dbReference type="GO" id="GO:0030246">
    <property type="term" value="F:carbohydrate binding"/>
    <property type="evidence" value="ECO:0007669"/>
    <property type="project" value="UniProtKB-KW"/>
</dbReference>
<name>A0AAU9S0I9_THLAR</name>
<dbReference type="Gene3D" id="2.100.10.30">
    <property type="entry name" value="Jacalin-like lectin domain"/>
    <property type="match status" value="2"/>
</dbReference>